<dbReference type="SUPFAM" id="SSF55144">
    <property type="entry name" value="LigT-like"/>
    <property type="match status" value="1"/>
</dbReference>
<accession>A0ABY6HW43</accession>
<organism evidence="1 2">
    <name type="scientific">Candidatus Lokiarchaeum ossiferum</name>
    <dbReference type="NCBI Taxonomy" id="2951803"/>
    <lineage>
        <taxon>Archaea</taxon>
        <taxon>Promethearchaeati</taxon>
        <taxon>Promethearchaeota</taxon>
        <taxon>Promethearchaeia</taxon>
        <taxon>Promethearchaeales</taxon>
        <taxon>Promethearchaeaceae</taxon>
        <taxon>Candidatus Lokiarchaeum</taxon>
    </lineage>
</organism>
<dbReference type="PANTHER" id="PTHR36039">
    <property type="match status" value="1"/>
</dbReference>
<dbReference type="Pfam" id="PF13563">
    <property type="entry name" value="2_5_RNA_ligase2"/>
    <property type="match status" value="1"/>
</dbReference>
<keyword evidence="2" id="KW-1185">Reference proteome</keyword>
<evidence type="ECO:0000313" key="2">
    <source>
        <dbReference type="Proteomes" id="UP001208689"/>
    </source>
</evidence>
<evidence type="ECO:0008006" key="3">
    <source>
        <dbReference type="Google" id="ProtNLM"/>
    </source>
</evidence>
<dbReference type="EMBL" id="CP104013">
    <property type="protein sequence ID" value="UYP46679.1"/>
    <property type="molecule type" value="Genomic_DNA"/>
</dbReference>
<dbReference type="PANTHER" id="PTHR36039:SF2">
    <property type="entry name" value="RNA LIGASE_CYCLIC NUCLEOTIDE PHOSPHODIESTERASE FAMILY PROTEIN"/>
    <property type="match status" value="1"/>
</dbReference>
<evidence type="ECO:0000313" key="1">
    <source>
        <dbReference type="EMBL" id="UYP46679.1"/>
    </source>
</evidence>
<dbReference type="Proteomes" id="UP001208689">
    <property type="component" value="Chromosome"/>
</dbReference>
<protein>
    <recommendedName>
        <fullName evidence="3">2'-5' RNA ligase family protein</fullName>
    </recommendedName>
</protein>
<reference evidence="1" key="1">
    <citation type="submission" date="2022-09" db="EMBL/GenBank/DDBJ databases">
        <title>Actin cytoskeleton and complex cell architecture in an #Asgard archaeon.</title>
        <authorList>
            <person name="Ponce Toledo R.I."/>
            <person name="Schleper C."/>
            <person name="Rodrigues Oliveira T."/>
            <person name="Wollweber F."/>
            <person name="Xu J."/>
            <person name="Rittmann S."/>
            <person name="Klingl A."/>
            <person name="Pilhofer M."/>
        </authorList>
    </citation>
    <scope>NUCLEOTIDE SEQUENCE</scope>
    <source>
        <strain evidence="1">B-35</strain>
    </source>
</reference>
<gene>
    <name evidence="1" type="ORF">NEF87_002964</name>
</gene>
<name>A0ABY6HW43_9ARCH</name>
<sequence>MSKGILLLFDENSSSILKKIYLTYQEHNLCDFMAKENIPAHITLAANDEIDFDLVSASIPQALSLFNPFKIRFASIGYFPATKIMFLNPKESEDLRLIQSLIQDIITDSLPDSISEGLYSSTVWIPHCTLANQIKSQKVSQIIDITQEMLDLQPDKPFIATVSAIALFKYPDFEIIKKWSLGG</sequence>
<proteinExistence type="predicted"/>
<dbReference type="Gene3D" id="3.90.1140.10">
    <property type="entry name" value="Cyclic phosphodiesterase"/>
    <property type="match status" value="1"/>
</dbReference>
<dbReference type="InterPro" id="IPR009097">
    <property type="entry name" value="Cyclic_Pdiesterase"/>
</dbReference>